<protein>
    <recommendedName>
        <fullName evidence="16">Ribosomal protein S5 domain 2-like protein</fullName>
    </recommendedName>
</protein>
<comment type="caution">
    <text evidence="14">The sequence shown here is derived from an EMBL/GenBank/DDBJ whole genome shotgun (WGS) entry which is preliminary data.</text>
</comment>
<keyword evidence="5" id="KW-0963">Cytoplasm</keyword>
<dbReference type="SUPFAM" id="SSF54211">
    <property type="entry name" value="Ribosomal protein S5 domain 2-like"/>
    <property type="match status" value="1"/>
</dbReference>
<dbReference type="GO" id="GO:0000467">
    <property type="term" value="P:exonucleolytic trimming to generate mature 3'-end of 5.8S rRNA from tricistronic rRNA transcript (SSU-rRNA, 5.8S rRNA, LSU-rRNA)"/>
    <property type="evidence" value="ECO:0007669"/>
    <property type="project" value="TreeGrafter"/>
</dbReference>
<gene>
    <name evidence="14" type="ORF">E3Q17_01426</name>
</gene>
<feature type="domain" description="Exoribonuclease phosphorolytic" evidence="13">
    <location>
        <begin position="467"/>
        <end position="534"/>
    </location>
</feature>
<dbReference type="GO" id="GO:0000177">
    <property type="term" value="C:cytoplasmic exosome (RNase complex)"/>
    <property type="evidence" value="ECO:0007669"/>
    <property type="project" value="TreeGrafter"/>
</dbReference>
<evidence type="ECO:0000259" key="13">
    <source>
        <dbReference type="Pfam" id="PF03725"/>
    </source>
</evidence>
<dbReference type="PANTHER" id="PTHR11097:SF14">
    <property type="entry name" value="EXOSOME COMPLEX COMPONENT RRP45"/>
    <property type="match status" value="1"/>
</dbReference>
<evidence type="ECO:0000313" key="15">
    <source>
        <dbReference type="Proteomes" id="UP000307169"/>
    </source>
</evidence>
<dbReference type="Pfam" id="PF03725">
    <property type="entry name" value="RNase_PH_C"/>
    <property type="match status" value="1"/>
</dbReference>
<feature type="transmembrane region" description="Helical" evidence="11">
    <location>
        <begin position="163"/>
        <end position="183"/>
    </location>
</feature>
<dbReference type="EMBL" id="SPRH01000012">
    <property type="protein sequence ID" value="TIC02463.1"/>
    <property type="molecule type" value="Genomic_DNA"/>
</dbReference>
<dbReference type="GO" id="GO:0034473">
    <property type="term" value="P:U1 snRNA 3'-end processing"/>
    <property type="evidence" value="ECO:0007669"/>
    <property type="project" value="TreeGrafter"/>
</dbReference>
<keyword evidence="8 11" id="KW-1133">Transmembrane helix</keyword>
<evidence type="ECO:0000256" key="5">
    <source>
        <dbReference type="ARBA" id="ARBA00022490"/>
    </source>
</evidence>
<feature type="transmembrane region" description="Helical" evidence="11">
    <location>
        <begin position="99"/>
        <end position="118"/>
    </location>
</feature>
<dbReference type="CDD" id="cd11368">
    <property type="entry name" value="RNase_PH_RRP45"/>
    <property type="match status" value="1"/>
</dbReference>
<dbReference type="GO" id="GO:0016075">
    <property type="term" value="P:rRNA catabolic process"/>
    <property type="evidence" value="ECO:0007669"/>
    <property type="project" value="TreeGrafter"/>
</dbReference>
<evidence type="ECO:0000256" key="6">
    <source>
        <dbReference type="ARBA" id="ARBA00022692"/>
    </source>
</evidence>
<dbReference type="GO" id="GO:0034476">
    <property type="term" value="P:U5 snRNA 3'-end processing"/>
    <property type="evidence" value="ECO:0007669"/>
    <property type="project" value="TreeGrafter"/>
</dbReference>
<evidence type="ECO:0000256" key="2">
    <source>
        <dbReference type="ARBA" id="ARBA00004141"/>
    </source>
</evidence>
<dbReference type="GO" id="GO:0016020">
    <property type="term" value="C:membrane"/>
    <property type="evidence" value="ECO:0007669"/>
    <property type="project" value="UniProtKB-SubCell"/>
</dbReference>
<evidence type="ECO:0000256" key="4">
    <source>
        <dbReference type="ARBA" id="ARBA00006678"/>
    </source>
</evidence>
<dbReference type="GO" id="GO:0071035">
    <property type="term" value="P:nuclear polyadenylation-dependent rRNA catabolic process"/>
    <property type="evidence" value="ECO:0007669"/>
    <property type="project" value="TreeGrafter"/>
</dbReference>
<dbReference type="InterPro" id="IPR033100">
    <property type="entry name" value="Rrp45"/>
</dbReference>
<dbReference type="GO" id="GO:0071038">
    <property type="term" value="P:TRAMP-dependent tRNA surveillance pathway"/>
    <property type="evidence" value="ECO:0007669"/>
    <property type="project" value="TreeGrafter"/>
</dbReference>
<evidence type="ECO:0000256" key="10">
    <source>
        <dbReference type="ARBA" id="ARBA00023242"/>
    </source>
</evidence>
<feature type="transmembrane region" description="Helical" evidence="11">
    <location>
        <begin position="139"/>
        <end position="157"/>
    </location>
</feature>
<evidence type="ECO:0000256" key="7">
    <source>
        <dbReference type="ARBA" id="ARBA00022884"/>
    </source>
</evidence>
<keyword evidence="7" id="KW-0694">RNA-binding</keyword>
<dbReference type="Pfam" id="PF01138">
    <property type="entry name" value="RNase_PH"/>
    <property type="match status" value="1"/>
</dbReference>
<reference evidence="14 15" key="1">
    <citation type="submission" date="2019-03" db="EMBL/GenBank/DDBJ databases">
        <title>Sequencing 25 genomes of Wallemia mellicola.</title>
        <authorList>
            <person name="Gostincar C."/>
        </authorList>
    </citation>
    <scope>NUCLEOTIDE SEQUENCE [LARGE SCALE GENOMIC DNA]</scope>
    <source>
        <strain evidence="14 15">EXF-1262</strain>
    </source>
</reference>
<accession>A0A4V4MMW5</accession>
<evidence type="ECO:0000256" key="3">
    <source>
        <dbReference type="ARBA" id="ARBA00004496"/>
    </source>
</evidence>
<name>A0A4V4MMW5_9BASI</name>
<organism evidence="14 15">
    <name type="scientific">Wallemia mellicola</name>
    <dbReference type="NCBI Taxonomy" id="1708541"/>
    <lineage>
        <taxon>Eukaryota</taxon>
        <taxon>Fungi</taxon>
        <taxon>Dikarya</taxon>
        <taxon>Basidiomycota</taxon>
        <taxon>Wallemiomycotina</taxon>
        <taxon>Wallemiomycetes</taxon>
        <taxon>Wallemiales</taxon>
        <taxon>Wallemiaceae</taxon>
        <taxon>Wallemia</taxon>
    </lineage>
</organism>
<evidence type="ECO:0000313" key="14">
    <source>
        <dbReference type="EMBL" id="TIC02463.1"/>
    </source>
</evidence>
<feature type="transmembrane region" description="Helical" evidence="11">
    <location>
        <begin position="190"/>
        <end position="210"/>
    </location>
</feature>
<evidence type="ECO:0000256" key="11">
    <source>
        <dbReference type="SAM" id="Phobius"/>
    </source>
</evidence>
<dbReference type="InterPro" id="IPR001247">
    <property type="entry name" value="ExoRNase_PH_dom1"/>
</dbReference>
<dbReference type="InterPro" id="IPR006214">
    <property type="entry name" value="Bax_inhibitor_1-related"/>
</dbReference>
<dbReference type="InterPro" id="IPR020568">
    <property type="entry name" value="Ribosomal_Su5_D2-typ_SF"/>
</dbReference>
<evidence type="ECO:0000259" key="12">
    <source>
        <dbReference type="Pfam" id="PF01138"/>
    </source>
</evidence>
<evidence type="ECO:0008006" key="16">
    <source>
        <dbReference type="Google" id="ProtNLM"/>
    </source>
</evidence>
<dbReference type="SUPFAM" id="SSF55666">
    <property type="entry name" value="Ribonuclease PH domain 2-like"/>
    <property type="match status" value="1"/>
</dbReference>
<dbReference type="InterPro" id="IPR036345">
    <property type="entry name" value="ExoRNase_PH_dom2_sf"/>
</dbReference>
<dbReference type="AlphaFoldDB" id="A0A4V4MMW5"/>
<dbReference type="Pfam" id="PF01027">
    <property type="entry name" value="Bax1-I"/>
    <property type="match status" value="1"/>
</dbReference>
<dbReference type="GO" id="GO:0034475">
    <property type="term" value="P:U4 snRNA 3'-end processing"/>
    <property type="evidence" value="ECO:0007669"/>
    <property type="project" value="TreeGrafter"/>
</dbReference>
<dbReference type="GO" id="GO:0035925">
    <property type="term" value="F:mRNA 3'-UTR AU-rich region binding"/>
    <property type="evidence" value="ECO:0007669"/>
    <property type="project" value="TreeGrafter"/>
</dbReference>
<dbReference type="GO" id="GO:0000176">
    <property type="term" value="C:nuclear exosome (RNase complex)"/>
    <property type="evidence" value="ECO:0007669"/>
    <property type="project" value="UniProtKB-ARBA"/>
</dbReference>
<evidence type="ECO:0000256" key="9">
    <source>
        <dbReference type="ARBA" id="ARBA00023136"/>
    </source>
</evidence>
<evidence type="ECO:0000256" key="1">
    <source>
        <dbReference type="ARBA" id="ARBA00004123"/>
    </source>
</evidence>
<comment type="subcellular location">
    <subcellularLocation>
        <location evidence="3">Cytoplasm</location>
    </subcellularLocation>
    <subcellularLocation>
        <location evidence="2">Membrane</location>
        <topology evidence="2">Multi-pass membrane protein</topology>
    </subcellularLocation>
    <subcellularLocation>
        <location evidence="1">Nucleus</location>
    </subcellularLocation>
</comment>
<keyword evidence="10" id="KW-0539">Nucleus</keyword>
<keyword evidence="6 11" id="KW-0812">Transmembrane</keyword>
<dbReference type="InterPro" id="IPR050590">
    <property type="entry name" value="Exosome_comp_Rrp42_subfam"/>
</dbReference>
<dbReference type="GO" id="GO:0071028">
    <property type="term" value="P:nuclear mRNA surveillance"/>
    <property type="evidence" value="ECO:0007669"/>
    <property type="project" value="TreeGrafter"/>
</dbReference>
<dbReference type="PANTHER" id="PTHR11097">
    <property type="entry name" value="EXOSOME COMPLEX EXONUCLEASE RIBOSOMAL RNA PROCESSING PROTEIN"/>
    <property type="match status" value="1"/>
</dbReference>
<sequence>MFKVGIQSISKSVQRTGCLKLQPAAIQQRFISSSSKRLLPRIGGGGFNNNPSARYTFEEAKSGFNTSPDAKSKYVTAALAVGGTILGTHFVLNRETREGGGGLATVTAFSVGLFRSNVTARLMSMNPSVAPDNKGGKTAFWFLFNAAQAATLSPLLYIAPPALMVRAGLYTAGVIGSLSYVGATSKNDTYLYLGGPLLAGCVVIAISSLIPMFRVGAGVANAASNVSLYGGLAVFGGFTLYDTQRILQKARMIEGGAPIPYDPLNESISLELNFINLFIRILTILMNQQVNALKENKRLDGRSLLEGRPIEIQFGKPLGSVTIKLGECSVMSSVSCTVTQPTPERPYEGQLNISSELSAMTTPFYEPGMRGNTAEEEATLNRQLDKAIRRSGMVDREALCIIGGEKVWSLNLTLHYISDDGNLIDTGVIAAAAALLHFRRPDATVIGNEVTYHSEDERVPVPLAINHTPISFSYVFFDDFDNAVLDPTALESQLSSATFTITTTPQKEVLTITKNGGTTFAPQTVLDCLGHATERAAVISKQLHTAINEDLDRRKIGGVL</sequence>
<dbReference type="Gene3D" id="3.30.230.70">
    <property type="entry name" value="GHMP Kinase, N-terminal domain"/>
    <property type="match status" value="1"/>
</dbReference>
<comment type="similarity">
    <text evidence="4">Belongs to the RNase PH family.</text>
</comment>
<dbReference type="InterPro" id="IPR015847">
    <property type="entry name" value="ExoRNase_PH_dom2"/>
</dbReference>
<feature type="transmembrane region" description="Helical" evidence="11">
    <location>
        <begin position="222"/>
        <end position="241"/>
    </location>
</feature>
<feature type="transmembrane region" description="Helical" evidence="11">
    <location>
        <begin position="74"/>
        <end position="93"/>
    </location>
</feature>
<keyword evidence="9 11" id="KW-0472">Membrane</keyword>
<proteinExistence type="inferred from homology"/>
<dbReference type="Proteomes" id="UP000307169">
    <property type="component" value="Unassembled WGS sequence"/>
</dbReference>
<feature type="domain" description="Exoribonuclease phosphorolytic" evidence="12">
    <location>
        <begin position="306"/>
        <end position="441"/>
    </location>
</feature>
<evidence type="ECO:0000256" key="8">
    <source>
        <dbReference type="ARBA" id="ARBA00022989"/>
    </source>
</evidence>
<dbReference type="InterPro" id="IPR027408">
    <property type="entry name" value="PNPase/RNase_PH_dom_sf"/>
</dbReference>